<accession>A0A1H4KWH1</accession>
<evidence type="ECO:0000256" key="2">
    <source>
        <dbReference type="ARBA" id="ARBA00012705"/>
    </source>
</evidence>
<evidence type="ECO:0000259" key="9">
    <source>
        <dbReference type="Pfam" id="PF00108"/>
    </source>
</evidence>
<evidence type="ECO:0000256" key="1">
    <source>
        <dbReference type="ARBA" id="ARBA00010982"/>
    </source>
</evidence>
<dbReference type="NCBIfam" id="TIGR01930">
    <property type="entry name" value="AcCoA-C-Actrans"/>
    <property type="match status" value="1"/>
</dbReference>
<evidence type="ECO:0000259" key="10">
    <source>
        <dbReference type="Pfam" id="PF02803"/>
    </source>
</evidence>
<dbReference type="PROSITE" id="PS00737">
    <property type="entry name" value="THIOLASE_2"/>
    <property type="match status" value="1"/>
</dbReference>
<dbReference type="InterPro" id="IPR020610">
    <property type="entry name" value="Thiolase_AS"/>
</dbReference>
<evidence type="ECO:0000313" key="11">
    <source>
        <dbReference type="EMBL" id="SEB62880.1"/>
    </source>
</evidence>
<feature type="region of interest" description="Disordered" evidence="8">
    <location>
        <begin position="234"/>
        <end position="256"/>
    </location>
</feature>
<dbReference type="AlphaFoldDB" id="A0A1H4KWH1"/>
<proteinExistence type="inferred from homology"/>
<dbReference type="InterPro" id="IPR002155">
    <property type="entry name" value="Thiolase"/>
</dbReference>
<dbReference type="InterPro" id="IPR020617">
    <property type="entry name" value="Thiolase_C"/>
</dbReference>
<dbReference type="Pfam" id="PF02803">
    <property type="entry name" value="Thiolase_C"/>
    <property type="match status" value="1"/>
</dbReference>
<dbReference type="EC" id="2.3.1.9" evidence="2"/>
<dbReference type="InterPro" id="IPR016039">
    <property type="entry name" value="Thiolase-like"/>
</dbReference>
<dbReference type="Gene3D" id="3.40.47.10">
    <property type="match status" value="1"/>
</dbReference>
<dbReference type="EMBL" id="FNSN01000003">
    <property type="protein sequence ID" value="SEB62880.1"/>
    <property type="molecule type" value="Genomic_DNA"/>
</dbReference>
<comment type="similarity">
    <text evidence="1 7">Belongs to the thiolase-like superfamily. Thiolase family.</text>
</comment>
<feature type="active site" description="Acyl-thioester intermediate" evidence="6">
    <location>
        <position position="90"/>
    </location>
</feature>
<dbReference type="PANTHER" id="PTHR18919:SF107">
    <property type="entry name" value="ACETYL-COA ACETYLTRANSFERASE, CYTOSOLIC"/>
    <property type="match status" value="1"/>
</dbReference>
<evidence type="ECO:0000256" key="4">
    <source>
        <dbReference type="ARBA" id="ARBA00023315"/>
    </source>
</evidence>
<reference evidence="11 12" key="1">
    <citation type="submission" date="2016-10" db="EMBL/GenBank/DDBJ databases">
        <authorList>
            <person name="de Groot N.N."/>
        </authorList>
    </citation>
    <scope>NUCLEOTIDE SEQUENCE [LARGE SCALE GENOMIC DNA]</scope>
    <source>
        <strain evidence="11 12">DSM 10495</strain>
    </source>
</reference>
<feature type="compositionally biased region" description="Low complexity" evidence="8">
    <location>
        <begin position="244"/>
        <end position="254"/>
    </location>
</feature>
<dbReference type="InterPro" id="IPR020616">
    <property type="entry name" value="Thiolase_N"/>
</dbReference>
<feature type="active site" description="Proton acceptor" evidence="6">
    <location>
        <position position="388"/>
    </location>
</feature>
<dbReference type="GO" id="GO:0003985">
    <property type="term" value="F:acetyl-CoA C-acetyltransferase activity"/>
    <property type="evidence" value="ECO:0007669"/>
    <property type="project" value="UniProtKB-EC"/>
</dbReference>
<evidence type="ECO:0000256" key="7">
    <source>
        <dbReference type="RuleBase" id="RU003557"/>
    </source>
</evidence>
<dbReference type="FunFam" id="3.40.47.10:FF:000010">
    <property type="entry name" value="Acetyl-CoA acetyltransferase (Thiolase)"/>
    <property type="match status" value="1"/>
</dbReference>
<name>A0A1H4KWH1_9MICC</name>
<dbReference type="RefSeq" id="WP_066216317.1">
    <property type="nucleotide sequence ID" value="NZ_FNSN01000003.1"/>
</dbReference>
<dbReference type="Pfam" id="PF00108">
    <property type="entry name" value="Thiolase_N"/>
    <property type="match status" value="1"/>
</dbReference>
<evidence type="ECO:0000256" key="3">
    <source>
        <dbReference type="ARBA" id="ARBA00022679"/>
    </source>
</evidence>
<evidence type="ECO:0000256" key="5">
    <source>
        <dbReference type="ARBA" id="ARBA00040529"/>
    </source>
</evidence>
<sequence>MNQAYVYDAVRTPFGKFGSGLAGVRPDDLAAHVVRESVRRAPGLDAARIDEIVFGNANGAGEENRNVARMAGLLAGLPVSVPGTTVNRLCGSSLDAAIIASRQIETGDADLLLVGGVESMSRAPWVLPKTTRPYPAGDMTLASTTLGWRLVNPAMNPEWTVSLGEATERLRERHGISRDRQDEFAAESHRLAAAAWDEGFYDGLVSPVPGTELLRDEGIRPGTTPEKLAGLKTAFRPDNGDRSGTTAGGTVTAGNASPLSDGASAAWLGSERAAGLLGMDPVARVAGRGAHGNDPQFFGFAPVEAANQALARAGVRWEEVGAVELNEAFAAQSLACVDAWGIDPGIVNRHGGAIAMGHPLGASGTRILGTLARSLQASGERWGVAAICIGVGQGLAVVLENVSAGVKG</sequence>
<evidence type="ECO:0000256" key="8">
    <source>
        <dbReference type="SAM" id="MobiDB-lite"/>
    </source>
</evidence>
<feature type="domain" description="Thiolase C-terminal" evidence="10">
    <location>
        <begin position="280"/>
        <end position="400"/>
    </location>
</feature>
<dbReference type="PIRSF" id="PIRSF000429">
    <property type="entry name" value="Ac-CoA_Ac_transf"/>
    <property type="match status" value="1"/>
</dbReference>
<feature type="domain" description="Thiolase N-terminal" evidence="9">
    <location>
        <begin position="5"/>
        <end position="271"/>
    </location>
</feature>
<feature type="active site" description="Proton acceptor" evidence="6">
    <location>
        <position position="358"/>
    </location>
</feature>
<protein>
    <recommendedName>
        <fullName evidence="5">Probable acetyl-CoA acetyltransferase</fullName>
        <ecNumber evidence="2">2.3.1.9</ecNumber>
    </recommendedName>
</protein>
<keyword evidence="4 7" id="KW-0012">Acyltransferase</keyword>
<dbReference type="Proteomes" id="UP000182652">
    <property type="component" value="Unassembled WGS sequence"/>
</dbReference>
<dbReference type="InterPro" id="IPR020613">
    <property type="entry name" value="Thiolase_CS"/>
</dbReference>
<keyword evidence="3 7" id="KW-0808">Transferase</keyword>
<dbReference type="SUPFAM" id="SSF53901">
    <property type="entry name" value="Thiolase-like"/>
    <property type="match status" value="2"/>
</dbReference>
<keyword evidence="12" id="KW-1185">Reference proteome</keyword>
<organism evidence="11 12">
    <name type="scientific">Arthrobacter woluwensis</name>
    <dbReference type="NCBI Taxonomy" id="156980"/>
    <lineage>
        <taxon>Bacteria</taxon>
        <taxon>Bacillati</taxon>
        <taxon>Actinomycetota</taxon>
        <taxon>Actinomycetes</taxon>
        <taxon>Micrococcales</taxon>
        <taxon>Micrococcaceae</taxon>
        <taxon>Arthrobacter</taxon>
    </lineage>
</organism>
<evidence type="ECO:0000313" key="12">
    <source>
        <dbReference type="Proteomes" id="UP000182652"/>
    </source>
</evidence>
<dbReference type="CDD" id="cd00751">
    <property type="entry name" value="thiolase"/>
    <property type="match status" value="1"/>
</dbReference>
<dbReference type="PANTHER" id="PTHR18919">
    <property type="entry name" value="ACETYL-COA C-ACYLTRANSFERASE"/>
    <property type="match status" value="1"/>
</dbReference>
<dbReference type="STRING" id="156980.SAMN04489745_0826"/>
<evidence type="ECO:0000256" key="6">
    <source>
        <dbReference type="PIRSR" id="PIRSR000429-1"/>
    </source>
</evidence>
<gene>
    <name evidence="11" type="ORF">SAMN04489745_0826</name>
</gene>
<dbReference type="PROSITE" id="PS00099">
    <property type="entry name" value="THIOLASE_3"/>
    <property type="match status" value="1"/>
</dbReference>